<feature type="domain" description="FAD-binding" evidence="4">
    <location>
        <begin position="6"/>
        <end position="330"/>
    </location>
</feature>
<dbReference type="EMBL" id="JAMYWD010000012">
    <property type="protein sequence ID" value="KAJ4949964.1"/>
    <property type="molecule type" value="Genomic_DNA"/>
</dbReference>
<dbReference type="PANTHER" id="PTHR45934">
    <property type="entry name" value="FAD/NAD(P)-BINDING OXIDOREDUCTASE FAMILY PROTEIN"/>
    <property type="match status" value="1"/>
</dbReference>
<reference evidence="5" key="1">
    <citation type="journal article" date="2023" name="Plant J.">
        <title>The genome of the king protea, Protea cynaroides.</title>
        <authorList>
            <person name="Chang J."/>
            <person name="Duong T.A."/>
            <person name="Schoeman C."/>
            <person name="Ma X."/>
            <person name="Roodt D."/>
            <person name="Barker N."/>
            <person name="Li Z."/>
            <person name="Van de Peer Y."/>
            <person name="Mizrachi E."/>
        </authorList>
    </citation>
    <scope>NUCLEOTIDE SEQUENCE</scope>
    <source>
        <tissue evidence="5">Young leaves</tissue>
    </source>
</reference>
<dbReference type="Pfam" id="PF01494">
    <property type="entry name" value="FAD_binding_3"/>
    <property type="match status" value="1"/>
</dbReference>
<organism evidence="5 6">
    <name type="scientific">Protea cynaroides</name>
    <dbReference type="NCBI Taxonomy" id="273540"/>
    <lineage>
        <taxon>Eukaryota</taxon>
        <taxon>Viridiplantae</taxon>
        <taxon>Streptophyta</taxon>
        <taxon>Embryophyta</taxon>
        <taxon>Tracheophyta</taxon>
        <taxon>Spermatophyta</taxon>
        <taxon>Magnoliopsida</taxon>
        <taxon>Proteales</taxon>
        <taxon>Proteaceae</taxon>
        <taxon>Protea</taxon>
    </lineage>
</organism>
<protein>
    <recommendedName>
        <fullName evidence="4">FAD-binding domain-containing protein</fullName>
    </recommendedName>
</protein>
<dbReference type="GO" id="GO:0071949">
    <property type="term" value="F:FAD binding"/>
    <property type="evidence" value="ECO:0007669"/>
    <property type="project" value="InterPro"/>
</dbReference>
<evidence type="ECO:0000256" key="1">
    <source>
        <dbReference type="ARBA" id="ARBA00023002"/>
    </source>
</evidence>
<accession>A0A9Q0GMC0</accession>
<proteinExistence type="inferred from homology"/>
<dbReference type="InterPro" id="IPR036188">
    <property type="entry name" value="FAD/NAD-bd_sf"/>
</dbReference>
<dbReference type="GO" id="GO:0004497">
    <property type="term" value="F:monooxygenase activity"/>
    <property type="evidence" value="ECO:0007669"/>
    <property type="project" value="UniProtKB-KW"/>
</dbReference>
<keyword evidence="6" id="KW-1185">Reference proteome</keyword>
<dbReference type="InterPro" id="IPR044560">
    <property type="entry name" value="MOase"/>
</dbReference>
<sequence>MEISEEVVIVGGGIAGLATALALKKIGIEALVLERSPELRIAGAAIALFPNALLALQALGVAHKVTSIYSPLEKGYFTNVANGATQELSFGKINGISNGPITVHRRALLETLAGELTPGTIRFSSKLTSIQTVPIDDEVSSSTAILTLNDGTIIKAKVLIGCEGVHSVVARWLGLSAPVNSGRSAIRGLTIFPGGHGYNKQESYQFLGEGKRAGFVPLTDKELYWFLTDDSSGEDRATDPKLLQKDIMENLAKDFPPMYLEIVKHADLATISWAQLMFRYPWDLIFSHLCKGNITVAGDAMHPMTPDLGQGGCSALEDAVVLGRHMAKSLLPNRHGQIVAVEAARAIQGYVKERRWRAIGLIMGSYLSGWVQQGGSGSLRKFLRDIIFYKFLSSRVLNVHHDCGKLSSVSSLSESDAQINKID</sequence>
<evidence type="ECO:0000256" key="2">
    <source>
        <dbReference type="ARBA" id="ARBA00023033"/>
    </source>
</evidence>
<comment type="caution">
    <text evidence="5">The sequence shown here is derived from an EMBL/GenBank/DDBJ whole genome shotgun (WGS) entry which is preliminary data.</text>
</comment>
<dbReference type="OrthoDB" id="1878542at2759"/>
<dbReference type="PRINTS" id="PR00420">
    <property type="entry name" value="RNGMNOXGNASE"/>
</dbReference>
<evidence type="ECO:0000256" key="3">
    <source>
        <dbReference type="ARBA" id="ARBA00024018"/>
    </source>
</evidence>
<gene>
    <name evidence="5" type="ORF">NE237_026796</name>
</gene>
<evidence type="ECO:0000259" key="4">
    <source>
        <dbReference type="Pfam" id="PF01494"/>
    </source>
</evidence>
<name>A0A9Q0GMC0_9MAGN</name>
<dbReference type="Gene3D" id="3.50.50.60">
    <property type="entry name" value="FAD/NAD(P)-binding domain"/>
    <property type="match status" value="1"/>
</dbReference>
<dbReference type="PANTHER" id="PTHR45934:SF1">
    <property type="entry name" value="OS04G0423100 PROTEIN"/>
    <property type="match status" value="1"/>
</dbReference>
<dbReference type="Proteomes" id="UP001141806">
    <property type="component" value="Unassembled WGS sequence"/>
</dbReference>
<dbReference type="InterPro" id="IPR002938">
    <property type="entry name" value="FAD-bd"/>
</dbReference>
<evidence type="ECO:0000313" key="6">
    <source>
        <dbReference type="Proteomes" id="UP001141806"/>
    </source>
</evidence>
<keyword evidence="2" id="KW-0503">Monooxygenase</keyword>
<keyword evidence="1" id="KW-0560">Oxidoreductase</keyword>
<comment type="similarity">
    <text evidence="3">Belongs to the 3-hydroxybenzoate 6-hydroxylase family.</text>
</comment>
<evidence type="ECO:0000313" key="5">
    <source>
        <dbReference type="EMBL" id="KAJ4949964.1"/>
    </source>
</evidence>
<dbReference type="SUPFAM" id="SSF51905">
    <property type="entry name" value="FAD/NAD(P)-binding domain"/>
    <property type="match status" value="1"/>
</dbReference>
<dbReference type="AlphaFoldDB" id="A0A9Q0GMC0"/>